<dbReference type="InterPro" id="IPR013750">
    <property type="entry name" value="GHMP_kinase_C_dom"/>
</dbReference>
<keyword evidence="20" id="KW-1185">Reference proteome</keyword>
<dbReference type="InterPro" id="IPR053034">
    <property type="entry name" value="Glucuronokinase-like"/>
</dbReference>
<evidence type="ECO:0000313" key="19">
    <source>
        <dbReference type="EMBL" id="PKA63166.1"/>
    </source>
</evidence>
<dbReference type="Pfam" id="PF08544">
    <property type="entry name" value="GHMP_kinases_C"/>
    <property type="match status" value="1"/>
</dbReference>
<dbReference type="OrthoDB" id="1924968at2759"/>
<keyword evidence="9" id="KW-0464">Manganese</keyword>
<evidence type="ECO:0000256" key="1">
    <source>
        <dbReference type="ARBA" id="ARBA00001936"/>
    </source>
</evidence>
<dbReference type="FunFam" id="3.30.230.120:FF:000003">
    <property type="entry name" value="Probable glucuronokinase 2"/>
    <property type="match status" value="1"/>
</dbReference>
<evidence type="ECO:0000256" key="11">
    <source>
        <dbReference type="ARBA" id="ARBA00023285"/>
    </source>
</evidence>
<evidence type="ECO:0000256" key="7">
    <source>
        <dbReference type="ARBA" id="ARBA00022840"/>
    </source>
</evidence>
<evidence type="ECO:0000256" key="8">
    <source>
        <dbReference type="ARBA" id="ARBA00022842"/>
    </source>
</evidence>
<keyword evidence="4" id="KW-0479">Metal-binding</keyword>
<name>A0A2I0B5V2_9ASPA</name>
<dbReference type="STRING" id="1088818.A0A2I0B5V2"/>
<dbReference type="Pfam" id="PF00288">
    <property type="entry name" value="GHMP_kinases_N"/>
    <property type="match status" value="1"/>
</dbReference>
<keyword evidence="3" id="KW-0808">Transferase</keyword>
<dbReference type="PANTHER" id="PTHR38710">
    <property type="entry name" value="WITH PUTATIVE URIDYL PYROPHOSPHORYLASE-RELATED"/>
    <property type="match status" value="1"/>
</dbReference>
<protein>
    <recommendedName>
        <fullName evidence="15">glucuronokinase</fullName>
        <ecNumber evidence="15">2.7.1.43</ecNumber>
    </recommendedName>
</protein>
<proteinExistence type="inferred from homology"/>
<keyword evidence="5" id="KW-0547">Nucleotide-binding</keyword>
<dbReference type="SUPFAM" id="SSF55060">
    <property type="entry name" value="GHMP Kinase, C-terminal domain"/>
    <property type="match status" value="1"/>
</dbReference>
<evidence type="ECO:0000256" key="4">
    <source>
        <dbReference type="ARBA" id="ARBA00022723"/>
    </source>
</evidence>
<evidence type="ECO:0000256" key="14">
    <source>
        <dbReference type="ARBA" id="ARBA00057745"/>
    </source>
</evidence>
<dbReference type="Proteomes" id="UP000236161">
    <property type="component" value="Unassembled WGS sequence"/>
</dbReference>
<dbReference type="PANTHER" id="PTHR38710:SF1">
    <property type="entry name" value="WITH PUTATIVE URIDYL PYROPHOSPHORYLASE-RELATED"/>
    <property type="match status" value="1"/>
</dbReference>
<evidence type="ECO:0000256" key="13">
    <source>
        <dbReference type="ARBA" id="ARBA00051570"/>
    </source>
</evidence>
<dbReference type="Gene3D" id="3.30.230.120">
    <property type="match status" value="1"/>
</dbReference>
<feature type="region of interest" description="Disordered" evidence="16">
    <location>
        <begin position="1"/>
        <end position="30"/>
    </location>
</feature>
<dbReference type="SUPFAM" id="SSF54211">
    <property type="entry name" value="Ribosomal protein S5 domain 2-like"/>
    <property type="match status" value="1"/>
</dbReference>
<evidence type="ECO:0000256" key="16">
    <source>
        <dbReference type="SAM" id="MobiDB-lite"/>
    </source>
</evidence>
<comment type="catalytic activity">
    <reaction evidence="13">
        <text>D-glucuronate + ATP = 1-phospho-alpha-D-glucuronate + ADP + H(+)</text>
        <dbReference type="Rhea" id="RHEA:17005"/>
        <dbReference type="ChEBI" id="CHEBI:15378"/>
        <dbReference type="ChEBI" id="CHEBI:30616"/>
        <dbReference type="ChEBI" id="CHEBI:57897"/>
        <dbReference type="ChEBI" id="CHEBI:58720"/>
        <dbReference type="ChEBI" id="CHEBI:456216"/>
        <dbReference type="EC" id="2.7.1.43"/>
    </reaction>
</comment>
<evidence type="ECO:0000256" key="12">
    <source>
        <dbReference type="ARBA" id="ARBA00038121"/>
    </source>
</evidence>
<comment type="cofactor">
    <cofactor evidence="1">
        <name>Mn(2+)</name>
        <dbReference type="ChEBI" id="CHEBI:29035"/>
    </cofactor>
</comment>
<dbReference type="GO" id="GO:0005524">
    <property type="term" value="F:ATP binding"/>
    <property type="evidence" value="ECO:0007669"/>
    <property type="project" value="UniProtKB-KW"/>
</dbReference>
<dbReference type="AlphaFoldDB" id="A0A2I0B5V2"/>
<evidence type="ECO:0000259" key="17">
    <source>
        <dbReference type="Pfam" id="PF00288"/>
    </source>
</evidence>
<dbReference type="InterPro" id="IPR006204">
    <property type="entry name" value="GHMP_kinase_N_dom"/>
</dbReference>
<keyword evidence="6 19" id="KW-0418">Kinase</keyword>
<reference evidence="19 20" key="1">
    <citation type="journal article" date="2017" name="Nature">
        <title>The Apostasia genome and the evolution of orchids.</title>
        <authorList>
            <person name="Zhang G.Q."/>
            <person name="Liu K.W."/>
            <person name="Li Z."/>
            <person name="Lohaus R."/>
            <person name="Hsiao Y.Y."/>
            <person name="Niu S.C."/>
            <person name="Wang J.Y."/>
            <person name="Lin Y.C."/>
            <person name="Xu Q."/>
            <person name="Chen L.J."/>
            <person name="Yoshida K."/>
            <person name="Fujiwara S."/>
            <person name="Wang Z.W."/>
            <person name="Zhang Y.Q."/>
            <person name="Mitsuda N."/>
            <person name="Wang M."/>
            <person name="Liu G.H."/>
            <person name="Pecoraro L."/>
            <person name="Huang H.X."/>
            <person name="Xiao X.J."/>
            <person name="Lin M."/>
            <person name="Wu X.Y."/>
            <person name="Wu W.L."/>
            <person name="Chen Y.Y."/>
            <person name="Chang S.B."/>
            <person name="Sakamoto S."/>
            <person name="Ohme-Takagi M."/>
            <person name="Yagi M."/>
            <person name="Zeng S.J."/>
            <person name="Shen C.Y."/>
            <person name="Yeh C.M."/>
            <person name="Luo Y.B."/>
            <person name="Tsai W.C."/>
            <person name="Van de Peer Y."/>
            <person name="Liu Z.J."/>
        </authorList>
    </citation>
    <scope>NUCLEOTIDE SEQUENCE [LARGE SCALE GENOMIC DNA]</scope>
    <source>
        <strain evidence="20">cv. Shenzhen</strain>
        <tissue evidence="19">Stem</tissue>
    </source>
</reference>
<feature type="domain" description="GHMP kinase C-terminal" evidence="18">
    <location>
        <begin position="306"/>
        <end position="380"/>
    </location>
</feature>
<comment type="similarity">
    <text evidence="12">Belongs to the GHMP kinase family.</text>
</comment>
<dbReference type="InterPro" id="IPR036554">
    <property type="entry name" value="GHMP_kinase_C_sf"/>
</dbReference>
<evidence type="ECO:0000256" key="15">
    <source>
        <dbReference type="ARBA" id="ARBA00066368"/>
    </source>
</evidence>
<sequence length="408" mass="44359">MTLTKRPSPLSEGEPDFREPAAKQAKAMPAAELTSAASAKTETAAAMSSSSVDLNVADGCVEHRTYARIGLLGNPSDLYFGRAISFSLGNFWASVRLEPSKDLVIIPHRKHDLISFASLRHMVGRVQNEGYYGGVRLLMAICNVFYNYCSKNNIELKDGNFTLSYDTNIPRQAGLSGSSAIVCAALNCLLDFYEVRHLIKVEIRPHLILSAENELGIVAGLQDRVAQVYGGLVYMDFSKEIMDSLGHGSYTPMDINLLPPLHLIYAENPSDSGKVHSTVRQRWLAGDEFIISSMEKVANIARDGKKALTEKNYTELANLMNHNFDLRRAMFGDDVLGDVNIKMIETARSVGAAAKFTGSGGAVVAFCPGGDDQAKLLENACHEAGFVVQPVFVVPSVLTDNDLVTFSG</sequence>
<evidence type="ECO:0000256" key="6">
    <source>
        <dbReference type="ARBA" id="ARBA00022777"/>
    </source>
</evidence>
<organism evidence="19 20">
    <name type="scientific">Apostasia shenzhenica</name>
    <dbReference type="NCBI Taxonomy" id="1088818"/>
    <lineage>
        <taxon>Eukaryota</taxon>
        <taxon>Viridiplantae</taxon>
        <taxon>Streptophyta</taxon>
        <taxon>Embryophyta</taxon>
        <taxon>Tracheophyta</taxon>
        <taxon>Spermatophyta</taxon>
        <taxon>Magnoliopsida</taxon>
        <taxon>Liliopsida</taxon>
        <taxon>Asparagales</taxon>
        <taxon>Orchidaceae</taxon>
        <taxon>Apostasioideae</taxon>
        <taxon>Apostasia</taxon>
    </lineage>
</organism>
<keyword evidence="10" id="KW-0119">Carbohydrate metabolism</keyword>
<keyword evidence="7" id="KW-0067">ATP-binding</keyword>
<evidence type="ECO:0000256" key="10">
    <source>
        <dbReference type="ARBA" id="ARBA00023277"/>
    </source>
</evidence>
<evidence type="ECO:0000313" key="20">
    <source>
        <dbReference type="Proteomes" id="UP000236161"/>
    </source>
</evidence>
<dbReference type="GO" id="GO:0046872">
    <property type="term" value="F:metal ion binding"/>
    <property type="evidence" value="ECO:0007669"/>
    <property type="project" value="UniProtKB-KW"/>
</dbReference>
<evidence type="ECO:0000256" key="5">
    <source>
        <dbReference type="ARBA" id="ARBA00022741"/>
    </source>
</evidence>
<accession>A0A2I0B5V2</accession>
<feature type="domain" description="GHMP kinase N-terminal" evidence="17">
    <location>
        <begin position="153"/>
        <end position="231"/>
    </location>
</feature>
<evidence type="ECO:0000256" key="9">
    <source>
        <dbReference type="ARBA" id="ARBA00023211"/>
    </source>
</evidence>
<gene>
    <name evidence="19" type="primary">GLCAK1</name>
    <name evidence="19" type="ORF">AXF42_Ash007962</name>
</gene>
<evidence type="ECO:0000256" key="2">
    <source>
        <dbReference type="ARBA" id="ARBA00001946"/>
    </source>
</evidence>
<dbReference type="EMBL" id="KZ451911">
    <property type="protein sequence ID" value="PKA63166.1"/>
    <property type="molecule type" value="Genomic_DNA"/>
</dbReference>
<comment type="cofactor">
    <cofactor evidence="2">
        <name>Mg(2+)</name>
        <dbReference type="ChEBI" id="CHEBI:18420"/>
    </cofactor>
</comment>
<dbReference type="InterPro" id="IPR020568">
    <property type="entry name" value="Ribosomal_Su5_D2-typ_SF"/>
</dbReference>
<comment type="function">
    <text evidence="14">Sugar-1-kinase with a strict substrate specificity for D-glucuronic acid and ATP. Involved in the biosynthesis of UDP-glucuronic acid (UDP-GlcA), providing nucleotide sugars for cell-wall polymers. May be also involved in a salvage pathway for glucuronic acid.</text>
</comment>
<evidence type="ECO:0000256" key="3">
    <source>
        <dbReference type="ARBA" id="ARBA00022679"/>
    </source>
</evidence>
<dbReference type="PRINTS" id="PR00959">
    <property type="entry name" value="MEVGALKINASE"/>
</dbReference>
<keyword evidence="11" id="KW-0170">Cobalt</keyword>
<evidence type="ECO:0000259" key="18">
    <source>
        <dbReference type="Pfam" id="PF08544"/>
    </source>
</evidence>
<dbReference type="EC" id="2.7.1.43" evidence="15"/>
<dbReference type="GO" id="GO:0047940">
    <property type="term" value="F:glucuronokinase activity"/>
    <property type="evidence" value="ECO:0007669"/>
    <property type="project" value="UniProtKB-EC"/>
</dbReference>
<keyword evidence="8" id="KW-0460">Magnesium</keyword>